<feature type="transmembrane region" description="Helical" evidence="1">
    <location>
        <begin position="6"/>
        <end position="23"/>
    </location>
</feature>
<accession>A0A1B1CPE8</accession>
<gene>
    <name evidence="2" type="ORF">BA011_36820</name>
    <name evidence="3" type="ORF">BMW22_34995</name>
    <name evidence="4" type="ORF">BMW22_40130</name>
</gene>
<dbReference type="EMBL" id="CP016292">
    <property type="protein sequence ID" value="ANP91655.1"/>
    <property type="molecule type" value="Genomic_DNA"/>
</dbReference>
<feature type="transmembrane region" description="Helical" evidence="1">
    <location>
        <begin position="90"/>
        <end position="105"/>
    </location>
</feature>
<sequence>MTSELFGIASLVVTLIQYAPYCWKTYSGKLRPHVFSYVIWGLGAAIVAGAQWSAGAGPGAWAMALVALLCFAVVALSLRGGAKYVTKTDVWTFLAALGALPIWYFTKDPLFAVIVITVIDIAAFYMIFNKALAHPEEDSILFYAVAAIQYVLSIFATDVFNLTTLLNPVVLIACAVSVIFAMWINRIAVNTKSA</sequence>
<keyword evidence="1" id="KW-0812">Transmembrane</keyword>
<evidence type="ECO:0000313" key="2">
    <source>
        <dbReference type="EMBL" id="ANP91655.1"/>
    </source>
</evidence>
<organism evidence="2 5">
    <name type="scientific">Rhizobium leguminosarum</name>
    <dbReference type="NCBI Taxonomy" id="384"/>
    <lineage>
        <taxon>Bacteria</taxon>
        <taxon>Pseudomonadati</taxon>
        <taxon>Pseudomonadota</taxon>
        <taxon>Alphaproteobacteria</taxon>
        <taxon>Hyphomicrobiales</taxon>
        <taxon>Rhizobiaceae</taxon>
        <taxon>Rhizobium/Agrobacterium group</taxon>
        <taxon>Rhizobium</taxon>
    </lineage>
</organism>
<protein>
    <submittedName>
        <fullName evidence="2">Uncharacterized protein</fullName>
    </submittedName>
</protein>
<evidence type="ECO:0000256" key="1">
    <source>
        <dbReference type="SAM" id="Phobius"/>
    </source>
</evidence>
<geneLocation type="plasmid" evidence="3">
    <name>unnamed3</name>
</geneLocation>
<dbReference type="RefSeq" id="WP_065284764.1">
    <property type="nucleotide sequence ID" value="NZ_CP016292.1"/>
</dbReference>
<geneLocation type="plasmid" evidence="4 6">
    <name>unnamed7</name>
</geneLocation>
<reference evidence="2 5" key="1">
    <citation type="submission" date="2016-06" db="EMBL/GenBank/DDBJ databases">
        <title>Microsymbionts genomes from the relict species Vavilovia formosa.</title>
        <authorList>
            <person name="Chirak E."/>
            <person name="Kimeklis A."/>
            <person name="Andronov E."/>
        </authorList>
    </citation>
    <scope>NUCLEOTIDE SEQUENCE [LARGE SCALE GENOMIC DNA]</scope>
    <source>
        <strain evidence="2 5">Vaf10</strain>
        <plasmid evidence="5">Plasmid unnamed4</plasmid>
        <plasmid evidence="2">unnamed4</plasmid>
    </source>
</reference>
<keyword evidence="1" id="KW-1133">Transmembrane helix</keyword>
<feature type="transmembrane region" description="Helical" evidence="1">
    <location>
        <begin position="60"/>
        <end position="78"/>
    </location>
</feature>
<keyword evidence="1" id="KW-0472">Membrane</keyword>
<proteinExistence type="predicted"/>
<geneLocation type="plasmid" evidence="6">
    <name>unnamed3 sequence</name>
</geneLocation>
<reference evidence="3 6" key="2">
    <citation type="submission" date="2016-11" db="EMBL/GenBank/DDBJ databases">
        <title>Rhizobium leguminosarum bv. viciae strain Vaf12 isolated from Vavilovia formosa root nodules from Russia, Dagestan.</title>
        <authorList>
            <person name="Kimeklis A."/>
        </authorList>
    </citation>
    <scope>NUCLEOTIDE SEQUENCE [LARGE SCALE GENOMIC DNA]</scope>
    <source>
        <strain evidence="3 6">Vaf-108</strain>
        <plasmid evidence="6">Plasmid unnamed3 sequence</plasmid>
        <plasmid evidence="6">Plasmid unnamed7</plasmid>
        <plasmid evidence="3">unnamed3</plasmid>
        <plasmid evidence="4">unnamed7</plasmid>
    </source>
</reference>
<feature type="transmembrane region" description="Helical" evidence="1">
    <location>
        <begin position="35"/>
        <end position="54"/>
    </location>
</feature>
<dbReference type="Proteomes" id="UP000183050">
    <property type="component" value="Plasmid unnamed3"/>
</dbReference>
<keyword evidence="2" id="KW-0614">Plasmid</keyword>
<feature type="transmembrane region" description="Helical" evidence="1">
    <location>
        <begin position="165"/>
        <end position="184"/>
    </location>
</feature>
<dbReference type="Proteomes" id="UP000092691">
    <property type="component" value="Plasmid unnamed4"/>
</dbReference>
<geneLocation type="plasmid" evidence="2 5">
    <name>unnamed4</name>
</geneLocation>
<feature type="transmembrane region" description="Helical" evidence="1">
    <location>
        <begin position="140"/>
        <end position="159"/>
    </location>
</feature>
<dbReference type="Proteomes" id="UP000183050">
    <property type="component" value="Plasmid unnamed7"/>
</dbReference>
<name>A0A1B1CPE8_RHILE</name>
<evidence type="ECO:0000313" key="6">
    <source>
        <dbReference type="Proteomes" id="UP000183050"/>
    </source>
</evidence>
<dbReference type="EMBL" id="CP018235">
    <property type="protein sequence ID" value="API57535.1"/>
    <property type="molecule type" value="Genomic_DNA"/>
</dbReference>
<feature type="transmembrane region" description="Helical" evidence="1">
    <location>
        <begin position="111"/>
        <end position="128"/>
    </location>
</feature>
<evidence type="ECO:0000313" key="5">
    <source>
        <dbReference type="Proteomes" id="UP000092691"/>
    </source>
</evidence>
<dbReference type="OrthoDB" id="2242787at2"/>
<evidence type="ECO:0000313" key="4">
    <source>
        <dbReference type="EMBL" id="API57535.1"/>
    </source>
</evidence>
<evidence type="ECO:0000313" key="3">
    <source>
        <dbReference type="EMBL" id="API56683.1"/>
    </source>
</evidence>
<dbReference type="EMBL" id="CP018231">
    <property type="protein sequence ID" value="API56683.1"/>
    <property type="molecule type" value="Genomic_DNA"/>
</dbReference>
<dbReference type="AlphaFoldDB" id="A0A1B1CPE8"/>